<keyword evidence="3" id="KW-0472">Membrane</keyword>
<organism evidence="5 6">
    <name type="scientific">Noviherbaspirillum humi</name>
    <dbReference type="NCBI Taxonomy" id="1688639"/>
    <lineage>
        <taxon>Bacteria</taxon>
        <taxon>Pseudomonadati</taxon>
        <taxon>Pseudomonadota</taxon>
        <taxon>Betaproteobacteria</taxon>
        <taxon>Burkholderiales</taxon>
        <taxon>Oxalobacteraceae</taxon>
        <taxon>Noviherbaspirillum</taxon>
    </lineage>
</organism>
<dbReference type="EMBL" id="FZOT01000013">
    <property type="protein sequence ID" value="SNT09389.1"/>
    <property type="molecule type" value="Genomic_DNA"/>
</dbReference>
<feature type="transmembrane region" description="Helical" evidence="3">
    <location>
        <begin position="149"/>
        <end position="173"/>
    </location>
</feature>
<evidence type="ECO:0000313" key="6">
    <source>
        <dbReference type="Proteomes" id="UP000198284"/>
    </source>
</evidence>
<dbReference type="InterPro" id="IPR043128">
    <property type="entry name" value="Rev_trsase/Diguanyl_cyclase"/>
</dbReference>
<feature type="transmembrane region" description="Helical" evidence="3">
    <location>
        <begin position="36"/>
        <end position="54"/>
    </location>
</feature>
<keyword evidence="3" id="KW-1133">Transmembrane helix</keyword>
<dbReference type="Pfam" id="PF00990">
    <property type="entry name" value="GGDEF"/>
    <property type="match status" value="1"/>
</dbReference>
<dbReference type="RefSeq" id="WP_089400611.1">
    <property type="nucleotide sequence ID" value="NZ_FZOT01000013.1"/>
</dbReference>
<dbReference type="Gene3D" id="3.30.70.270">
    <property type="match status" value="1"/>
</dbReference>
<feature type="transmembrane region" description="Helical" evidence="3">
    <location>
        <begin position="6"/>
        <end position="27"/>
    </location>
</feature>
<keyword evidence="6" id="KW-1185">Reference proteome</keyword>
<feature type="transmembrane region" description="Helical" evidence="3">
    <location>
        <begin position="92"/>
        <end position="109"/>
    </location>
</feature>
<dbReference type="FunFam" id="3.30.70.270:FF:000001">
    <property type="entry name" value="Diguanylate cyclase domain protein"/>
    <property type="match status" value="1"/>
</dbReference>
<dbReference type="PANTHER" id="PTHR45138">
    <property type="entry name" value="REGULATORY COMPONENTS OF SENSORY TRANSDUCTION SYSTEM"/>
    <property type="match status" value="1"/>
</dbReference>
<proteinExistence type="predicted"/>
<reference evidence="5 6" key="1">
    <citation type="submission" date="2017-06" db="EMBL/GenBank/DDBJ databases">
        <authorList>
            <person name="Kim H.J."/>
            <person name="Triplett B.A."/>
        </authorList>
    </citation>
    <scope>NUCLEOTIDE SEQUENCE [LARGE SCALE GENOMIC DNA]</scope>
    <source>
        <strain evidence="5 6">U15</strain>
    </source>
</reference>
<gene>
    <name evidence="5" type="ORF">SAMN06265795_113113</name>
</gene>
<feature type="transmembrane region" description="Helical" evidence="3">
    <location>
        <begin position="185"/>
        <end position="211"/>
    </location>
</feature>
<name>A0A239JUK7_9BURK</name>
<protein>
    <recommendedName>
        <fullName evidence="1">diguanylate cyclase</fullName>
        <ecNumber evidence="1">2.7.7.65</ecNumber>
    </recommendedName>
</protein>
<evidence type="ECO:0000256" key="1">
    <source>
        <dbReference type="ARBA" id="ARBA00012528"/>
    </source>
</evidence>
<dbReference type="GO" id="GO:0052621">
    <property type="term" value="F:diguanylate cyclase activity"/>
    <property type="evidence" value="ECO:0007669"/>
    <property type="project" value="UniProtKB-EC"/>
</dbReference>
<dbReference type="CDD" id="cd01949">
    <property type="entry name" value="GGDEF"/>
    <property type="match status" value="1"/>
</dbReference>
<keyword evidence="3" id="KW-0812">Transmembrane</keyword>
<feature type="domain" description="GGDEF" evidence="4">
    <location>
        <begin position="252"/>
        <end position="384"/>
    </location>
</feature>
<dbReference type="AlphaFoldDB" id="A0A239JUK7"/>
<evidence type="ECO:0000313" key="5">
    <source>
        <dbReference type="EMBL" id="SNT09389.1"/>
    </source>
</evidence>
<accession>A0A239JUK7</accession>
<dbReference type="SMART" id="SM00267">
    <property type="entry name" value="GGDEF"/>
    <property type="match status" value="1"/>
</dbReference>
<dbReference type="InterPro" id="IPR029787">
    <property type="entry name" value="Nucleotide_cyclase"/>
</dbReference>
<evidence type="ECO:0000259" key="4">
    <source>
        <dbReference type="PROSITE" id="PS50887"/>
    </source>
</evidence>
<dbReference type="InterPro" id="IPR050469">
    <property type="entry name" value="Diguanylate_Cyclase"/>
</dbReference>
<dbReference type="Proteomes" id="UP000198284">
    <property type="component" value="Unassembled WGS sequence"/>
</dbReference>
<dbReference type="PANTHER" id="PTHR45138:SF9">
    <property type="entry name" value="DIGUANYLATE CYCLASE DGCM-RELATED"/>
    <property type="match status" value="1"/>
</dbReference>
<dbReference type="OrthoDB" id="9813903at2"/>
<sequence length="397" mass="43215">MDAKTAAFSLVLVQLCVAVTMTGAFYATRDERCTKYWATSGVLTGIGILFVLLNGGASNYLLLTLGNSAFVAGMVTQWWGIQAFYGSPRSRFGWSILAAFVIAYALVLFNGASIIYRNALFSATAGWIYLLCLMAIWRQRYGSVSFGRTLTLGALALLVAAMAARLTGVAFGLQEFVVSPAKTSGLGVIVVYFAPLIGLLLFSSGLLMLYFEKLVHIKHHLATHDELTELLNRRALVAGGERELELAGRTGQPLAVAYLDIDHFKKINDSLGHENGDSVLVEMARVLKEACRGTDLVGRYGGEEFCMVLPGIDHEGAEAFGKRLLEAIRNHRFPSQTRVTASIGFAIHTGAQPFQTWTQMMGQADKALYEAKDGGRDQLRIAPDLGSMGSNRLKRVK</sequence>
<feature type="transmembrane region" description="Helical" evidence="3">
    <location>
        <begin position="115"/>
        <end position="137"/>
    </location>
</feature>
<dbReference type="NCBIfam" id="TIGR00254">
    <property type="entry name" value="GGDEF"/>
    <property type="match status" value="1"/>
</dbReference>
<evidence type="ECO:0000256" key="3">
    <source>
        <dbReference type="SAM" id="Phobius"/>
    </source>
</evidence>
<comment type="catalytic activity">
    <reaction evidence="2">
        <text>2 GTP = 3',3'-c-di-GMP + 2 diphosphate</text>
        <dbReference type="Rhea" id="RHEA:24898"/>
        <dbReference type="ChEBI" id="CHEBI:33019"/>
        <dbReference type="ChEBI" id="CHEBI:37565"/>
        <dbReference type="ChEBI" id="CHEBI:58805"/>
        <dbReference type="EC" id="2.7.7.65"/>
    </reaction>
</comment>
<dbReference type="SUPFAM" id="SSF55073">
    <property type="entry name" value="Nucleotide cyclase"/>
    <property type="match status" value="1"/>
</dbReference>
<feature type="transmembrane region" description="Helical" evidence="3">
    <location>
        <begin position="60"/>
        <end position="80"/>
    </location>
</feature>
<dbReference type="InterPro" id="IPR000160">
    <property type="entry name" value="GGDEF_dom"/>
</dbReference>
<evidence type="ECO:0000256" key="2">
    <source>
        <dbReference type="ARBA" id="ARBA00034247"/>
    </source>
</evidence>
<dbReference type="EC" id="2.7.7.65" evidence="1"/>
<dbReference type="PROSITE" id="PS50887">
    <property type="entry name" value="GGDEF"/>
    <property type="match status" value="1"/>
</dbReference>